<proteinExistence type="inferred from homology"/>
<keyword evidence="11" id="KW-1185">Reference proteome</keyword>
<dbReference type="FunFam" id="1.20.1250.20:FF:000286">
    <property type="entry name" value="MFS efflux transporter"/>
    <property type="match status" value="1"/>
</dbReference>
<dbReference type="PANTHER" id="PTHR23514">
    <property type="entry name" value="BYPASS OF STOP CODON PROTEIN 6"/>
    <property type="match status" value="1"/>
</dbReference>
<feature type="transmembrane region" description="Helical" evidence="8">
    <location>
        <begin position="192"/>
        <end position="214"/>
    </location>
</feature>
<name>A0A1E3B7X6_ASPCR</name>
<dbReference type="Pfam" id="PF07690">
    <property type="entry name" value="MFS_1"/>
    <property type="match status" value="1"/>
</dbReference>
<evidence type="ECO:0000256" key="4">
    <source>
        <dbReference type="ARBA" id="ARBA00022692"/>
    </source>
</evidence>
<evidence type="ECO:0000256" key="1">
    <source>
        <dbReference type="ARBA" id="ARBA00004127"/>
    </source>
</evidence>
<feature type="transmembrane region" description="Helical" evidence="8">
    <location>
        <begin position="105"/>
        <end position="125"/>
    </location>
</feature>
<accession>A0A1E3B7X6</accession>
<evidence type="ECO:0000256" key="5">
    <source>
        <dbReference type="ARBA" id="ARBA00022989"/>
    </source>
</evidence>
<evidence type="ECO:0000313" key="11">
    <source>
        <dbReference type="Proteomes" id="UP000094569"/>
    </source>
</evidence>
<feature type="transmembrane region" description="Helical" evidence="8">
    <location>
        <begin position="315"/>
        <end position="337"/>
    </location>
</feature>
<feature type="domain" description="Major facilitator superfamily (MFS) profile" evidence="9">
    <location>
        <begin position="56"/>
        <end position="464"/>
    </location>
</feature>
<feature type="region of interest" description="Disordered" evidence="7">
    <location>
        <begin position="1"/>
        <end position="46"/>
    </location>
</feature>
<feature type="transmembrane region" description="Helical" evidence="8">
    <location>
        <begin position="159"/>
        <end position="180"/>
    </location>
</feature>
<dbReference type="InterPro" id="IPR036259">
    <property type="entry name" value="MFS_trans_sf"/>
</dbReference>
<dbReference type="EMBL" id="JXNT01000009">
    <property type="protein sequence ID" value="ODM17034.1"/>
    <property type="molecule type" value="Genomic_DNA"/>
</dbReference>
<comment type="caution">
    <text evidence="10">The sequence shown here is derived from an EMBL/GenBank/DDBJ whole genome shotgun (WGS) entry which is preliminary data.</text>
</comment>
<keyword evidence="5 8" id="KW-1133">Transmembrane helix</keyword>
<feature type="transmembrane region" description="Helical" evidence="8">
    <location>
        <begin position="349"/>
        <end position="366"/>
    </location>
</feature>
<keyword evidence="4 8" id="KW-0812">Transmembrane</keyword>
<feature type="transmembrane region" description="Helical" evidence="8">
    <location>
        <begin position="406"/>
        <end position="426"/>
    </location>
</feature>
<protein>
    <recommendedName>
        <fullName evidence="9">Major facilitator superfamily (MFS) profile domain-containing protein</fullName>
    </recommendedName>
</protein>
<evidence type="ECO:0000256" key="8">
    <source>
        <dbReference type="SAM" id="Phobius"/>
    </source>
</evidence>
<feature type="transmembrane region" description="Helical" evidence="8">
    <location>
        <begin position="372"/>
        <end position="394"/>
    </location>
</feature>
<comment type="subcellular location">
    <subcellularLocation>
        <location evidence="1">Endomembrane system</location>
        <topology evidence="1">Multi-pass membrane protein</topology>
    </subcellularLocation>
</comment>
<dbReference type="SUPFAM" id="SSF103473">
    <property type="entry name" value="MFS general substrate transporter"/>
    <property type="match status" value="1"/>
</dbReference>
<evidence type="ECO:0000256" key="6">
    <source>
        <dbReference type="ARBA" id="ARBA00023136"/>
    </source>
</evidence>
<dbReference type="AlphaFoldDB" id="A0A1E3B7X6"/>
<dbReference type="Gene3D" id="1.20.1250.20">
    <property type="entry name" value="MFS general substrate transporter like domains"/>
    <property type="match status" value="2"/>
</dbReference>
<dbReference type="VEuPathDB" id="FungiDB:SI65_07433"/>
<comment type="similarity">
    <text evidence="2">Belongs to the major facilitator superfamily.</text>
</comment>
<feature type="transmembrane region" description="Helical" evidence="8">
    <location>
        <begin position="277"/>
        <end position="295"/>
    </location>
</feature>
<dbReference type="OrthoDB" id="413079at2759"/>
<dbReference type="GO" id="GO:0012505">
    <property type="term" value="C:endomembrane system"/>
    <property type="evidence" value="ECO:0007669"/>
    <property type="project" value="UniProtKB-SubCell"/>
</dbReference>
<dbReference type="PANTHER" id="PTHR23514:SF3">
    <property type="entry name" value="BYPASS OF STOP CODON PROTEIN 6"/>
    <property type="match status" value="1"/>
</dbReference>
<keyword evidence="3" id="KW-0813">Transport</keyword>
<evidence type="ECO:0000259" key="9">
    <source>
        <dbReference type="PROSITE" id="PS50850"/>
    </source>
</evidence>
<evidence type="ECO:0000313" key="10">
    <source>
        <dbReference type="EMBL" id="ODM17034.1"/>
    </source>
</evidence>
<evidence type="ECO:0000256" key="7">
    <source>
        <dbReference type="SAM" id="MobiDB-lite"/>
    </source>
</evidence>
<dbReference type="InterPro" id="IPR011701">
    <property type="entry name" value="MFS"/>
</dbReference>
<sequence>MAPDNHTAEQTKPLLPSDAGRADYGIATNRQIDQETQEEPEHQAERWNEPRINAWRVLATYYSFIVVGANDGSYGVCINPPWFVSLANSSQALIPYLQKYYDADYAAVSVVFLSSFIGYATAALINHSIHVRFGQRGVAILGCGMHIIAYLAVTRHPPYPILIAIFILAGLGNGIIDASWNAWIGAMADSSMVMGLLHAFYGLGAALAPLIATTLFTKSGWQWYEFYYIMALAGAVEFVTSVVAFWNARGIGHTVETAPADDEQLQSQQQKSPTVQALALPSTWIISAYLFVYVGSEVTVGGWLLTFLVDLRHTAPFAAGIANFAYWAGITGGRVVLGFLTPYLKKQKTAVTVYLIGCVAAQLIFYTVDNFVASAIAITCLGFFLGPLFPEAVIAQTKILPKHLHVAAVGFACALGSAGGCTFPFITGAIAKSQGIGVLQPMVLVMLCVCLGLWFSLPTKPPGARRAANGAAV</sequence>
<dbReference type="InterPro" id="IPR051788">
    <property type="entry name" value="MFS_Transporter"/>
</dbReference>
<dbReference type="Proteomes" id="UP000094569">
    <property type="component" value="Unassembled WGS sequence"/>
</dbReference>
<dbReference type="PROSITE" id="PS50850">
    <property type="entry name" value="MFS"/>
    <property type="match status" value="1"/>
</dbReference>
<evidence type="ECO:0000256" key="2">
    <source>
        <dbReference type="ARBA" id="ARBA00008335"/>
    </source>
</evidence>
<dbReference type="GO" id="GO:0022857">
    <property type="term" value="F:transmembrane transporter activity"/>
    <property type="evidence" value="ECO:0007669"/>
    <property type="project" value="InterPro"/>
</dbReference>
<dbReference type="GO" id="GO:0016020">
    <property type="term" value="C:membrane"/>
    <property type="evidence" value="ECO:0007669"/>
    <property type="project" value="TreeGrafter"/>
</dbReference>
<dbReference type="InterPro" id="IPR020846">
    <property type="entry name" value="MFS_dom"/>
</dbReference>
<feature type="transmembrane region" description="Helical" evidence="8">
    <location>
        <begin position="438"/>
        <end position="457"/>
    </location>
</feature>
<feature type="transmembrane region" description="Helical" evidence="8">
    <location>
        <begin position="226"/>
        <end position="246"/>
    </location>
</feature>
<evidence type="ECO:0000256" key="3">
    <source>
        <dbReference type="ARBA" id="ARBA00022448"/>
    </source>
</evidence>
<organism evidence="10 11">
    <name type="scientific">Aspergillus cristatus</name>
    <name type="common">Chinese Fuzhuan brick tea-fermentation fungus</name>
    <name type="synonym">Eurotium cristatum</name>
    <dbReference type="NCBI Taxonomy" id="573508"/>
    <lineage>
        <taxon>Eukaryota</taxon>
        <taxon>Fungi</taxon>
        <taxon>Dikarya</taxon>
        <taxon>Ascomycota</taxon>
        <taxon>Pezizomycotina</taxon>
        <taxon>Eurotiomycetes</taxon>
        <taxon>Eurotiomycetidae</taxon>
        <taxon>Eurotiales</taxon>
        <taxon>Aspergillaceae</taxon>
        <taxon>Aspergillus</taxon>
        <taxon>Aspergillus subgen. Aspergillus</taxon>
    </lineage>
</organism>
<keyword evidence="6 8" id="KW-0472">Membrane</keyword>
<gene>
    <name evidence="10" type="ORF">SI65_07433</name>
</gene>
<feature type="transmembrane region" description="Helical" evidence="8">
    <location>
        <begin position="137"/>
        <end position="153"/>
    </location>
</feature>
<reference evidence="10 11" key="1">
    <citation type="journal article" date="2016" name="BMC Genomics">
        <title>Comparative genomic and transcriptomic analyses of the Fuzhuan brick tea-fermentation fungus Aspergillus cristatus.</title>
        <authorList>
            <person name="Ge Y."/>
            <person name="Wang Y."/>
            <person name="Liu Y."/>
            <person name="Tan Y."/>
            <person name="Ren X."/>
            <person name="Zhang X."/>
            <person name="Hyde K.D."/>
            <person name="Liu Y."/>
            <person name="Liu Z."/>
        </authorList>
    </citation>
    <scope>NUCLEOTIDE SEQUENCE [LARGE SCALE GENOMIC DNA]</scope>
    <source>
        <strain evidence="10 11">GZAAS20.1005</strain>
    </source>
</reference>